<dbReference type="AlphaFoldDB" id="A0A2T2ZVE1"/>
<dbReference type="PANTHER" id="PTHR38792">
    <property type="entry name" value="BNR/ASP-BOX REPEAT DOMAIN PROTEIN (AFU_ORTHOLOGUE AFUA_7G06430)-RELATED"/>
    <property type="match status" value="1"/>
</dbReference>
<evidence type="ECO:0000313" key="2">
    <source>
        <dbReference type="EMBL" id="PSR77750.1"/>
    </source>
</evidence>
<keyword evidence="3" id="KW-1185">Reference proteome</keyword>
<dbReference type="SUPFAM" id="SSF110296">
    <property type="entry name" value="Oligoxyloglucan reducing end-specific cellobiohydrolase"/>
    <property type="match status" value="1"/>
</dbReference>
<sequence>MAALKYLVLLVVTACGLVLANPPSIREESSLGVPIIPYDILYVPPSDYTDPEVLYARSVELTLSNNVLLATWENYSPEPPLVYFPIWRSTDHGASWKHISNVTDQVNDWGLRYQPFLYELPADIGGFEKGTVLLAGNSIPTNLSNTQIDLYASRDKGETWEFVSHVAAGGEALPDNGLTPVWEPFILYYNNQLVVYYSDQRLNATYGQRLVHQTSTDLRSWGEVVPDVEYPTYTDRPGMTTVTHLPNGNYLMTYEWGHYTDVATDTYSFPVTYRINSDPLKFNESIGQPLVAANTGTVPTGSPYVTWSSVGGKNGTLVVSCGGLSTVFTNTQLGAQDAWEEKQTSQPTSYTRSLRVFAEEQDRLLIMGAGVLPPSTTNNVSYSILSIEGLQSA</sequence>
<dbReference type="Proteomes" id="UP000241462">
    <property type="component" value="Unassembled WGS sequence"/>
</dbReference>
<dbReference type="PANTHER" id="PTHR38792:SF3">
    <property type="entry name" value="BNR_ASP-BOX REPEAT DOMAIN PROTEIN (AFU_ORTHOLOGUE AFUA_7G06430)-RELATED"/>
    <property type="match status" value="1"/>
</dbReference>
<protein>
    <recommendedName>
        <fullName evidence="4">Glycoside hydrolase family 93 protein</fullName>
    </recommendedName>
</protein>
<evidence type="ECO:0000256" key="1">
    <source>
        <dbReference type="SAM" id="SignalP"/>
    </source>
</evidence>
<feature type="signal peptide" evidence="1">
    <location>
        <begin position="1"/>
        <end position="20"/>
    </location>
</feature>
<dbReference type="CDD" id="cd15482">
    <property type="entry name" value="Sialidase_non-viral"/>
    <property type="match status" value="1"/>
</dbReference>
<organism evidence="2 3">
    <name type="scientific">Coniella lustricola</name>
    <dbReference type="NCBI Taxonomy" id="2025994"/>
    <lineage>
        <taxon>Eukaryota</taxon>
        <taxon>Fungi</taxon>
        <taxon>Dikarya</taxon>
        <taxon>Ascomycota</taxon>
        <taxon>Pezizomycotina</taxon>
        <taxon>Sordariomycetes</taxon>
        <taxon>Sordariomycetidae</taxon>
        <taxon>Diaporthales</taxon>
        <taxon>Schizoparmaceae</taxon>
        <taxon>Coniella</taxon>
    </lineage>
</organism>
<evidence type="ECO:0000313" key="3">
    <source>
        <dbReference type="Proteomes" id="UP000241462"/>
    </source>
</evidence>
<gene>
    <name evidence="2" type="ORF">BD289DRAFT_377506</name>
</gene>
<dbReference type="InParanoid" id="A0A2T2ZVE1"/>
<feature type="chain" id="PRO_5015785970" description="Glycoside hydrolase family 93 protein" evidence="1">
    <location>
        <begin position="21"/>
        <end position="393"/>
    </location>
</feature>
<dbReference type="STRING" id="2025994.A0A2T2ZVE1"/>
<reference evidence="2 3" key="1">
    <citation type="journal article" date="2018" name="Mycol. Prog.">
        <title>Coniella lustricola, a new species from submerged detritus.</title>
        <authorList>
            <person name="Raudabaugh D.B."/>
            <person name="Iturriaga T."/>
            <person name="Carver A."/>
            <person name="Mondo S."/>
            <person name="Pangilinan J."/>
            <person name="Lipzen A."/>
            <person name="He G."/>
            <person name="Amirebrahimi M."/>
            <person name="Grigoriev I.V."/>
            <person name="Miller A.N."/>
        </authorList>
    </citation>
    <scope>NUCLEOTIDE SEQUENCE [LARGE SCALE GENOMIC DNA]</scope>
    <source>
        <strain evidence="2 3">B22-T-1</strain>
    </source>
</reference>
<dbReference type="Gene3D" id="2.120.10.10">
    <property type="match status" value="1"/>
</dbReference>
<proteinExistence type="predicted"/>
<accession>A0A2T2ZVE1</accession>
<dbReference type="OrthoDB" id="2130735at2759"/>
<evidence type="ECO:0008006" key="4">
    <source>
        <dbReference type="Google" id="ProtNLM"/>
    </source>
</evidence>
<name>A0A2T2ZVE1_9PEZI</name>
<dbReference type="EMBL" id="KZ678640">
    <property type="protein sequence ID" value="PSR77750.1"/>
    <property type="molecule type" value="Genomic_DNA"/>
</dbReference>
<keyword evidence="1" id="KW-0732">Signal</keyword>